<gene>
    <name evidence="4" type="primary">25496462</name>
    <name evidence="2" type="ordered locus">MTR_6g049050</name>
    <name evidence="3" type="ORF">MtrunA17_Chr6g0468971</name>
</gene>
<reference evidence="4" key="3">
    <citation type="submission" date="2015-04" db="UniProtKB">
        <authorList>
            <consortium name="EnsemblPlants"/>
        </authorList>
    </citation>
    <scope>IDENTIFICATION</scope>
    <source>
        <strain evidence="4">cv. Jemalong A17</strain>
    </source>
</reference>
<dbReference type="SUPFAM" id="SSF81383">
    <property type="entry name" value="F-box domain"/>
    <property type="match status" value="1"/>
</dbReference>
<dbReference type="OrthoDB" id="1922820at2759"/>
<protein>
    <submittedName>
        <fullName evidence="2">F-box protein</fullName>
    </submittedName>
    <submittedName>
        <fullName evidence="3">Putative F-box domain-containing protein</fullName>
    </submittedName>
</protein>
<dbReference type="SUPFAM" id="SSF117281">
    <property type="entry name" value="Kelch motif"/>
    <property type="match status" value="1"/>
</dbReference>
<dbReference type="InterPro" id="IPR036047">
    <property type="entry name" value="F-box-like_dom_sf"/>
</dbReference>
<sequence>MEEEEVLIYNLPQDTLHKIFSTLPFRQIIFCRSLSKFFNHLLTTPSFLNLISSTPPPLNLLTIHHKKSTTLRFFDLDLNDWIHFPLNFLPFSSLLPVASSDGLIYLWAEGINNSPISQTLTTTSLVSCNPLTRQFRIHPPCPPGFVLVDSVNRIMILTEFAIYYFSGDSNDSTHGWQKLSSNLPSKPRSPILIEDSAYVLCNVGSRQRSEWKLFSCCVTSAISHVTWSRLTRPECGVVFDILKRPQIVRGVGNKILIIGSLKSTFKLNPPCSTILILRLDLGTMEWEEVGRMPIEMFSYFQDAGEFKVFGGGDRVFFPAKRIGKLALWDRSDSKGDEWRWIDNIPGKGDGLYRGFVFEGRFNALP</sequence>
<evidence type="ECO:0000313" key="4">
    <source>
        <dbReference type="EnsemblPlants" id="KEH26271"/>
    </source>
</evidence>
<dbReference type="EMBL" id="PSQE01000006">
    <property type="protein sequence ID" value="RHN51475.1"/>
    <property type="molecule type" value="Genomic_DNA"/>
</dbReference>
<evidence type="ECO:0000313" key="5">
    <source>
        <dbReference type="Proteomes" id="UP000002051"/>
    </source>
</evidence>
<reference evidence="3" key="4">
    <citation type="journal article" date="2018" name="Nat. Plants">
        <title>Whole-genome landscape of Medicago truncatula symbiotic genes.</title>
        <authorList>
            <person name="Pecrix Y."/>
            <person name="Gamas P."/>
            <person name="Carrere S."/>
        </authorList>
    </citation>
    <scope>NUCLEOTIDE SEQUENCE</scope>
    <source>
        <tissue evidence="3">Leaves</tissue>
    </source>
</reference>
<evidence type="ECO:0000313" key="2">
    <source>
        <dbReference type="EMBL" id="KEH26271.1"/>
    </source>
</evidence>
<dbReference type="EMBL" id="CM001222">
    <property type="protein sequence ID" value="KEH26271.1"/>
    <property type="molecule type" value="Genomic_DNA"/>
</dbReference>
<dbReference type="HOGENOM" id="CLU_055529_0_0_1"/>
<evidence type="ECO:0000313" key="3">
    <source>
        <dbReference type="EMBL" id="RHN51475.1"/>
    </source>
</evidence>
<dbReference type="KEGG" id="mtr:25496462"/>
<dbReference type="InterPro" id="IPR001810">
    <property type="entry name" value="F-box_dom"/>
</dbReference>
<dbReference type="STRING" id="3880.A0A072UA28"/>
<dbReference type="PANTHER" id="PTHR47719:SF2">
    <property type="entry name" value="SKP1-INTERACTING PARTNER 15"/>
    <property type="match status" value="1"/>
</dbReference>
<dbReference type="Proteomes" id="UP000265566">
    <property type="component" value="Chromosome 6"/>
</dbReference>
<proteinExistence type="predicted"/>
<evidence type="ECO:0000259" key="1">
    <source>
        <dbReference type="PROSITE" id="PS50181"/>
    </source>
</evidence>
<dbReference type="AlphaFoldDB" id="A0A072UA28"/>
<dbReference type="PANTHER" id="PTHR47719">
    <property type="entry name" value="SKP1-INTERACTING PARTNER 15"/>
    <property type="match status" value="1"/>
</dbReference>
<dbReference type="EnsemblPlants" id="KEH26271">
    <property type="protein sequence ID" value="KEH26271"/>
    <property type="gene ID" value="MTR_6g049050"/>
</dbReference>
<dbReference type="Gramene" id="rna35914">
    <property type="protein sequence ID" value="RHN51475.1"/>
    <property type="gene ID" value="gene35914"/>
</dbReference>
<dbReference type="InterPro" id="IPR015915">
    <property type="entry name" value="Kelch-typ_b-propeller"/>
</dbReference>
<name>A0A072UA28_MEDTR</name>
<dbReference type="InterPro" id="IPR011498">
    <property type="entry name" value="Kelch_2"/>
</dbReference>
<dbReference type="Pfam" id="PF07646">
    <property type="entry name" value="Kelch_2"/>
    <property type="match status" value="1"/>
</dbReference>
<keyword evidence="5" id="KW-1185">Reference proteome</keyword>
<dbReference type="PROSITE" id="PS50181">
    <property type="entry name" value="FBOX"/>
    <property type="match status" value="1"/>
</dbReference>
<dbReference type="Pfam" id="PF00646">
    <property type="entry name" value="F-box"/>
    <property type="match status" value="1"/>
</dbReference>
<accession>A0A072UA28</accession>
<organism evidence="2 5">
    <name type="scientific">Medicago truncatula</name>
    <name type="common">Barrel medic</name>
    <name type="synonym">Medicago tribuloides</name>
    <dbReference type="NCBI Taxonomy" id="3880"/>
    <lineage>
        <taxon>Eukaryota</taxon>
        <taxon>Viridiplantae</taxon>
        <taxon>Streptophyta</taxon>
        <taxon>Embryophyta</taxon>
        <taxon>Tracheophyta</taxon>
        <taxon>Spermatophyta</taxon>
        <taxon>Magnoliopsida</taxon>
        <taxon>eudicotyledons</taxon>
        <taxon>Gunneridae</taxon>
        <taxon>Pentapetalae</taxon>
        <taxon>rosids</taxon>
        <taxon>fabids</taxon>
        <taxon>Fabales</taxon>
        <taxon>Fabaceae</taxon>
        <taxon>Papilionoideae</taxon>
        <taxon>50 kb inversion clade</taxon>
        <taxon>NPAAA clade</taxon>
        <taxon>Hologalegina</taxon>
        <taxon>IRL clade</taxon>
        <taxon>Trifolieae</taxon>
        <taxon>Medicago</taxon>
    </lineage>
</organism>
<feature type="domain" description="F-box" evidence="1">
    <location>
        <begin position="5"/>
        <end position="50"/>
    </location>
</feature>
<dbReference type="Proteomes" id="UP000002051">
    <property type="component" value="Chromosome 6"/>
</dbReference>
<reference evidence="2 5" key="2">
    <citation type="journal article" date="2014" name="BMC Genomics">
        <title>An improved genome release (version Mt4.0) for the model legume Medicago truncatula.</title>
        <authorList>
            <person name="Tang H."/>
            <person name="Krishnakumar V."/>
            <person name="Bidwell S."/>
            <person name="Rosen B."/>
            <person name="Chan A."/>
            <person name="Zhou S."/>
            <person name="Gentzbittel L."/>
            <person name="Childs K.L."/>
            <person name="Yandell M."/>
            <person name="Gundlach H."/>
            <person name="Mayer K.F."/>
            <person name="Schwartz D.C."/>
            <person name="Town C.D."/>
        </authorList>
    </citation>
    <scope>GENOME REANNOTATION</scope>
    <source>
        <strain evidence="2">A17</strain>
        <strain evidence="4 5">cv. Jemalong A17</strain>
    </source>
</reference>
<reference evidence="2 5" key="1">
    <citation type="journal article" date="2011" name="Nature">
        <title>The Medicago genome provides insight into the evolution of rhizobial symbioses.</title>
        <authorList>
            <person name="Young N.D."/>
            <person name="Debelle F."/>
            <person name="Oldroyd G.E."/>
            <person name="Geurts R."/>
            <person name="Cannon S.B."/>
            <person name="Udvardi M.K."/>
            <person name="Benedito V.A."/>
            <person name="Mayer K.F."/>
            <person name="Gouzy J."/>
            <person name="Schoof H."/>
            <person name="Van de Peer Y."/>
            <person name="Proost S."/>
            <person name="Cook D.R."/>
            <person name="Meyers B.C."/>
            <person name="Spannagl M."/>
            <person name="Cheung F."/>
            <person name="De Mita S."/>
            <person name="Krishnakumar V."/>
            <person name="Gundlach H."/>
            <person name="Zhou S."/>
            <person name="Mudge J."/>
            <person name="Bharti A.K."/>
            <person name="Murray J.D."/>
            <person name="Naoumkina M.A."/>
            <person name="Rosen B."/>
            <person name="Silverstein K.A."/>
            <person name="Tang H."/>
            <person name="Rombauts S."/>
            <person name="Zhao P.X."/>
            <person name="Zhou P."/>
            <person name="Barbe V."/>
            <person name="Bardou P."/>
            <person name="Bechner M."/>
            <person name="Bellec A."/>
            <person name="Berger A."/>
            <person name="Berges H."/>
            <person name="Bidwell S."/>
            <person name="Bisseling T."/>
            <person name="Choisne N."/>
            <person name="Couloux A."/>
            <person name="Denny R."/>
            <person name="Deshpande S."/>
            <person name="Dai X."/>
            <person name="Doyle J.J."/>
            <person name="Dudez A.M."/>
            <person name="Farmer A.D."/>
            <person name="Fouteau S."/>
            <person name="Franken C."/>
            <person name="Gibelin C."/>
            <person name="Gish J."/>
            <person name="Goldstein S."/>
            <person name="Gonzalez A.J."/>
            <person name="Green P.J."/>
            <person name="Hallab A."/>
            <person name="Hartog M."/>
            <person name="Hua A."/>
            <person name="Humphray S.J."/>
            <person name="Jeong D.H."/>
            <person name="Jing Y."/>
            <person name="Jocker A."/>
            <person name="Kenton S.M."/>
            <person name="Kim D.J."/>
            <person name="Klee K."/>
            <person name="Lai H."/>
            <person name="Lang C."/>
            <person name="Lin S."/>
            <person name="Macmil S.L."/>
            <person name="Magdelenat G."/>
            <person name="Matthews L."/>
            <person name="McCorrison J."/>
            <person name="Monaghan E.L."/>
            <person name="Mun J.H."/>
            <person name="Najar F.Z."/>
            <person name="Nicholson C."/>
            <person name="Noirot C."/>
            <person name="O'Bleness M."/>
            <person name="Paule C.R."/>
            <person name="Poulain J."/>
            <person name="Prion F."/>
            <person name="Qin B."/>
            <person name="Qu C."/>
            <person name="Retzel E.F."/>
            <person name="Riddle C."/>
            <person name="Sallet E."/>
            <person name="Samain S."/>
            <person name="Samson N."/>
            <person name="Sanders I."/>
            <person name="Saurat O."/>
            <person name="Scarpelli C."/>
            <person name="Schiex T."/>
            <person name="Segurens B."/>
            <person name="Severin A.J."/>
            <person name="Sherrier D.J."/>
            <person name="Shi R."/>
            <person name="Sims S."/>
            <person name="Singer S.R."/>
            <person name="Sinharoy S."/>
            <person name="Sterck L."/>
            <person name="Viollet A."/>
            <person name="Wang B.B."/>
            <person name="Wang K."/>
            <person name="Wang M."/>
            <person name="Wang X."/>
            <person name="Warfsmann J."/>
            <person name="Weissenbach J."/>
            <person name="White D.D."/>
            <person name="White J.D."/>
            <person name="Wiley G.B."/>
            <person name="Wincker P."/>
            <person name="Xing Y."/>
            <person name="Yang L."/>
            <person name="Yao Z."/>
            <person name="Ying F."/>
            <person name="Zhai J."/>
            <person name="Zhou L."/>
            <person name="Zuber A."/>
            <person name="Denarie J."/>
            <person name="Dixon R.A."/>
            <person name="May G.D."/>
            <person name="Schwartz D.C."/>
            <person name="Rogers J."/>
            <person name="Quetier F."/>
            <person name="Town C.D."/>
            <person name="Roe B.A."/>
        </authorList>
    </citation>
    <scope>NUCLEOTIDE SEQUENCE [LARGE SCALE GENOMIC DNA]</scope>
    <source>
        <strain evidence="2">A17</strain>
        <strain evidence="4 5">cv. Jemalong A17</strain>
    </source>
</reference>
<dbReference type="Gene3D" id="2.120.10.80">
    <property type="entry name" value="Kelch-type beta propeller"/>
    <property type="match status" value="1"/>
</dbReference>